<gene>
    <name evidence="3" type="ORF">PENANT_c003G09901</name>
</gene>
<evidence type="ECO:0008006" key="5">
    <source>
        <dbReference type="Google" id="ProtNLM"/>
    </source>
</evidence>
<feature type="chain" id="PRO_5012551281" description="Ig-like domain-containing protein" evidence="2">
    <location>
        <begin position="22"/>
        <end position="616"/>
    </location>
</feature>
<feature type="compositionally biased region" description="Polar residues" evidence="1">
    <location>
        <begin position="110"/>
        <end position="120"/>
    </location>
</feature>
<feature type="compositionally biased region" description="Low complexity" evidence="1">
    <location>
        <begin position="127"/>
        <end position="136"/>
    </location>
</feature>
<dbReference type="Proteomes" id="UP000191672">
    <property type="component" value="Unassembled WGS sequence"/>
</dbReference>
<keyword evidence="4" id="KW-1185">Reference proteome</keyword>
<keyword evidence="2" id="KW-0732">Signal</keyword>
<feature type="compositionally biased region" description="Low complexity" evidence="1">
    <location>
        <begin position="62"/>
        <end position="77"/>
    </location>
</feature>
<comment type="caution">
    <text evidence="3">The sequence shown here is derived from an EMBL/GenBank/DDBJ whole genome shotgun (WGS) entry which is preliminary data.</text>
</comment>
<name>A0A1V6QIN3_9EURO</name>
<feature type="region of interest" description="Disordered" evidence="1">
    <location>
        <begin position="23"/>
        <end position="77"/>
    </location>
</feature>
<protein>
    <recommendedName>
        <fullName evidence="5">Ig-like domain-containing protein</fullName>
    </recommendedName>
</protein>
<organism evidence="3 4">
    <name type="scientific">Penicillium antarcticum</name>
    <dbReference type="NCBI Taxonomy" id="416450"/>
    <lineage>
        <taxon>Eukaryota</taxon>
        <taxon>Fungi</taxon>
        <taxon>Dikarya</taxon>
        <taxon>Ascomycota</taxon>
        <taxon>Pezizomycotina</taxon>
        <taxon>Eurotiomycetes</taxon>
        <taxon>Eurotiomycetidae</taxon>
        <taxon>Eurotiales</taxon>
        <taxon>Aspergillaceae</taxon>
        <taxon>Penicillium</taxon>
    </lineage>
</organism>
<evidence type="ECO:0000256" key="2">
    <source>
        <dbReference type="SAM" id="SignalP"/>
    </source>
</evidence>
<evidence type="ECO:0000313" key="3">
    <source>
        <dbReference type="EMBL" id="OQD89055.1"/>
    </source>
</evidence>
<dbReference type="AlphaFoldDB" id="A0A1V6QIN3"/>
<feature type="signal peptide" evidence="2">
    <location>
        <begin position="1"/>
        <end position="21"/>
    </location>
</feature>
<feature type="compositionally biased region" description="Basic residues" evidence="1">
    <location>
        <begin position="40"/>
        <end position="50"/>
    </location>
</feature>
<accession>A0A1V6QIN3</accession>
<feature type="region of interest" description="Disordered" evidence="1">
    <location>
        <begin position="202"/>
        <end position="222"/>
    </location>
</feature>
<feature type="region of interest" description="Disordered" evidence="1">
    <location>
        <begin position="280"/>
        <end position="301"/>
    </location>
</feature>
<feature type="region of interest" description="Disordered" evidence="1">
    <location>
        <begin position="96"/>
        <end position="136"/>
    </location>
</feature>
<dbReference type="STRING" id="416450.A0A1V6QIN3"/>
<evidence type="ECO:0000256" key="1">
    <source>
        <dbReference type="SAM" id="MobiDB-lite"/>
    </source>
</evidence>
<dbReference type="EMBL" id="MDYN01000003">
    <property type="protein sequence ID" value="OQD89055.1"/>
    <property type="molecule type" value="Genomic_DNA"/>
</dbReference>
<proteinExistence type="predicted"/>
<feature type="compositionally biased region" description="Low complexity" evidence="1">
    <location>
        <begin position="203"/>
        <end position="222"/>
    </location>
</feature>
<reference evidence="4" key="1">
    <citation type="journal article" date="2017" name="Nat. Microbiol.">
        <title>Global analysis of biosynthetic gene clusters reveals vast potential of secondary metabolite production in Penicillium species.</title>
        <authorList>
            <person name="Nielsen J.C."/>
            <person name="Grijseels S."/>
            <person name="Prigent S."/>
            <person name="Ji B."/>
            <person name="Dainat J."/>
            <person name="Nielsen K.F."/>
            <person name="Frisvad J.C."/>
            <person name="Workman M."/>
            <person name="Nielsen J."/>
        </authorList>
    </citation>
    <scope>NUCLEOTIDE SEQUENCE [LARGE SCALE GENOMIC DNA]</scope>
    <source>
        <strain evidence="4">IBT 31811</strain>
    </source>
</reference>
<sequence length="616" mass="61719">MGNLLLRAWILAAFLLQSSLASPSESASVTPSPMATVTSSHHHRHHHWTHPSRPLPSRKPCSARVSSSAPSSKSTASSSVIPFSSVFLSSASAISSPPKASSTPYVRPSPSHSPHWTYSSRPLPHRSPCSSSSGAISTSSSLVSIPVPKASTTPVVVIPSGVPHSSGVSVTEQVSSSHVSSQISLSGPSSTPTAIVVPVSKPGQSISQSSSSLGGTTASESATVQLTTSTVLSTRTATITACPSTVVNCPASSKTTFITTETVVLSTTICPVAEGSSATQTVPSLPTATGSMGNSGSAHNGSELTTSTIYSTRTATITACPSSVTNCPLRSKTAYLTTETLIVSTTVCPVTDATATAGAVATQDVTLPAVTQIAGGNDNGGSQMTTSTIYATRTVTILACPKSVTDCPLRSKTTSVAVQTVAVATTVYPVSPVYTTINAEGAGTVGATVTVATAQATQTGASIQDITTGSESGSTGMTKSVGTSSGESSNSDATYTTFLAVESCSDDGTCTGYVNTIVMTQTGIAQTTGTTTAYVPHFTAGASNNWTAPASGSASGSASSTPAWVQSTSPSGMTTAVASITSSAVNAVYTGAASLSQFSMIQVAATLTVMMVAMLG</sequence>
<evidence type="ECO:0000313" key="4">
    <source>
        <dbReference type="Proteomes" id="UP000191672"/>
    </source>
</evidence>
<feature type="region of interest" description="Disordered" evidence="1">
    <location>
        <begin position="465"/>
        <end position="491"/>
    </location>
</feature>